<organism evidence="4 5">
    <name type="scientific">Alcaligenes endophyticus</name>
    <dbReference type="NCBI Taxonomy" id="1929088"/>
    <lineage>
        <taxon>Bacteria</taxon>
        <taxon>Pseudomonadati</taxon>
        <taxon>Pseudomonadota</taxon>
        <taxon>Betaproteobacteria</taxon>
        <taxon>Burkholderiales</taxon>
        <taxon>Alcaligenaceae</taxon>
        <taxon>Alcaligenes</taxon>
    </lineage>
</organism>
<dbReference type="SUPFAM" id="SSF55073">
    <property type="entry name" value="Nucleotide cyclase"/>
    <property type="match status" value="1"/>
</dbReference>
<dbReference type="InterPro" id="IPR043128">
    <property type="entry name" value="Rev_trsase/Diguanyl_cyclase"/>
</dbReference>
<feature type="domain" description="EAL" evidence="2">
    <location>
        <begin position="633"/>
        <end position="891"/>
    </location>
</feature>
<name>A0ABT8EEQ0_9BURK</name>
<keyword evidence="5" id="KW-1185">Reference proteome</keyword>
<dbReference type="PROSITE" id="PS50883">
    <property type="entry name" value="EAL"/>
    <property type="match status" value="1"/>
</dbReference>
<dbReference type="InterPro" id="IPR035919">
    <property type="entry name" value="EAL_sf"/>
</dbReference>
<reference evidence="4" key="1">
    <citation type="submission" date="2021-11" db="EMBL/GenBank/DDBJ databases">
        <title>Draft genome sequence of Alcaligenes endophyticus type strain CCUG 75668T.</title>
        <authorList>
            <person name="Salva-Serra F."/>
            <person name="Duran R.E."/>
            <person name="Seeger M."/>
            <person name="Moore E.R.B."/>
            <person name="Jaen-Luchoro D."/>
        </authorList>
    </citation>
    <scope>NUCLEOTIDE SEQUENCE</scope>
    <source>
        <strain evidence="4">CCUG 75668</strain>
    </source>
</reference>
<evidence type="ECO:0000313" key="4">
    <source>
        <dbReference type="EMBL" id="MDN4119753.1"/>
    </source>
</evidence>
<evidence type="ECO:0000313" key="5">
    <source>
        <dbReference type="Proteomes" id="UP001168613"/>
    </source>
</evidence>
<dbReference type="InterPro" id="IPR050706">
    <property type="entry name" value="Cyclic-di-GMP_PDE-like"/>
</dbReference>
<dbReference type="Pfam" id="PF00990">
    <property type="entry name" value="GGDEF"/>
    <property type="match status" value="1"/>
</dbReference>
<accession>A0ABT8EEQ0</accession>
<feature type="domain" description="GGDEF" evidence="3">
    <location>
        <begin position="495"/>
        <end position="627"/>
    </location>
</feature>
<dbReference type="Pfam" id="PF00563">
    <property type="entry name" value="EAL"/>
    <property type="match status" value="1"/>
</dbReference>
<keyword evidence="1" id="KW-0812">Transmembrane</keyword>
<dbReference type="EMBL" id="JAJHNU010000001">
    <property type="protein sequence ID" value="MDN4119753.1"/>
    <property type="molecule type" value="Genomic_DNA"/>
</dbReference>
<dbReference type="CDD" id="cd01948">
    <property type="entry name" value="EAL"/>
    <property type="match status" value="1"/>
</dbReference>
<gene>
    <name evidence="4" type="ORF">LMS43_00470</name>
</gene>
<feature type="transmembrane region" description="Helical" evidence="1">
    <location>
        <begin position="128"/>
        <end position="148"/>
    </location>
</feature>
<protein>
    <submittedName>
        <fullName evidence="4">EAL domain-containing protein</fullName>
    </submittedName>
</protein>
<dbReference type="SMART" id="SM00052">
    <property type="entry name" value="EAL"/>
    <property type="match status" value="1"/>
</dbReference>
<dbReference type="CDD" id="cd01949">
    <property type="entry name" value="GGDEF"/>
    <property type="match status" value="1"/>
</dbReference>
<keyword evidence="1" id="KW-1133">Transmembrane helix</keyword>
<feature type="transmembrane region" description="Helical" evidence="1">
    <location>
        <begin position="244"/>
        <end position="266"/>
    </location>
</feature>
<dbReference type="InterPro" id="IPR029787">
    <property type="entry name" value="Nucleotide_cyclase"/>
</dbReference>
<feature type="transmembrane region" description="Helical" evidence="1">
    <location>
        <begin position="194"/>
        <end position="212"/>
    </location>
</feature>
<sequence length="909" mass="100756">MQSLSAEQSQRLLQEIPTTRLAHAGNNWLVFQLPALPVKSDNYLVHVNGTDIQALQCLRPPDGPPLPVTQLGQTPGPLLLTGYMLDLGSSPGPDTILCQIHASNTQLSIDLWPASGLLLYATNQTRGVSLLEGGLLSLCLLILILALVTRDRTYLLLSIWLLGNLRLGATVMGWDHFWLGHHLPPEYIDQVRRFTIACYFLISAALFGRLFSAALPHPYLYRVLSPIAYLGLLLIALAPFTPQAYYLPIQIVSTVVALLLMGVLLVRILIQVDGSTRIWHLVLLSMVLCVLLSAVYLLVFGRSIFIENFNGVITLLLSSLMASLVVAEQIRGSRWAPPYTLHYEPQVLNTLSPVGFFILDQQQRFLAMDNSVQAALSIDFDPNQPVYWEDHFGPLDWATIHASDNTGVTIEIPASRNTNTDTNPSLSARTRYYLLRALNTDELIYGSLQDITATQQTMAQLQQAADSDPVTQLLNQRGLEKALKEQLEQAALNNKSCVLAYLNLNHIKYLNPIAGQHTNEALLKAVGELITDQLNNNQIVARLNNDEFLILFPNSHSTQVHAKANDIIQSLNSAPLTVGNRSFNLKSSIGLVELSASMSSQEAISAAHRAAREAHKQMQDVVLYTQNSHELNEHAAELRLFQELEGGSSHGLFLEMQAIMSLRAPLDSLNFEILLRVRDSTGQLLPSGKIIAAAEQSNTIIIIDKWVFGSTLEWLAKHEQHLKNTRQININLSGVSLNNDDFNESFIELLSKHEPLLKRICVEITEGVALADMERTRQFMSRLQKMGVRIALDDFGAGYTSFQYLRELPADAIKIDGALICDMLKKETNVAIVRTIVKLANNLGMVTIAEWVEDTETLKALADLGVDYVQGFGIAKPCSPNDILSATTILDLIPDARTRAIVRELHNRT</sequence>
<evidence type="ECO:0000259" key="3">
    <source>
        <dbReference type="PROSITE" id="PS50887"/>
    </source>
</evidence>
<dbReference type="Gene3D" id="3.20.20.450">
    <property type="entry name" value="EAL domain"/>
    <property type="match status" value="1"/>
</dbReference>
<proteinExistence type="predicted"/>
<dbReference type="NCBIfam" id="TIGR00254">
    <property type="entry name" value="GGDEF"/>
    <property type="match status" value="1"/>
</dbReference>
<dbReference type="SUPFAM" id="SSF141868">
    <property type="entry name" value="EAL domain-like"/>
    <property type="match status" value="1"/>
</dbReference>
<dbReference type="PANTHER" id="PTHR33121:SF70">
    <property type="entry name" value="SIGNALING PROTEIN YKOW"/>
    <property type="match status" value="1"/>
</dbReference>
<evidence type="ECO:0000256" key="1">
    <source>
        <dbReference type="SAM" id="Phobius"/>
    </source>
</evidence>
<dbReference type="PANTHER" id="PTHR33121">
    <property type="entry name" value="CYCLIC DI-GMP PHOSPHODIESTERASE PDEF"/>
    <property type="match status" value="1"/>
</dbReference>
<dbReference type="InterPro" id="IPR000160">
    <property type="entry name" value="GGDEF_dom"/>
</dbReference>
<dbReference type="Proteomes" id="UP001168613">
    <property type="component" value="Unassembled WGS sequence"/>
</dbReference>
<dbReference type="Gene3D" id="3.30.70.270">
    <property type="match status" value="1"/>
</dbReference>
<dbReference type="InterPro" id="IPR001633">
    <property type="entry name" value="EAL_dom"/>
</dbReference>
<evidence type="ECO:0000259" key="2">
    <source>
        <dbReference type="PROSITE" id="PS50883"/>
    </source>
</evidence>
<dbReference type="Pfam" id="PF07695">
    <property type="entry name" value="7TMR-DISM_7TM"/>
    <property type="match status" value="1"/>
</dbReference>
<comment type="caution">
    <text evidence="4">The sequence shown here is derived from an EMBL/GenBank/DDBJ whole genome shotgun (WGS) entry which is preliminary data.</text>
</comment>
<feature type="transmembrane region" description="Helical" evidence="1">
    <location>
        <begin position="278"/>
        <end position="299"/>
    </location>
</feature>
<dbReference type="SMART" id="SM00267">
    <property type="entry name" value="GGDEF"/>
    <property type="match status" value="1"/>
</dbReference>
<dbReference type="RefSeq" id="WP_266124664.1">
    <property type="nucleotide sequence ID" value="NZ_JAJHNU010000001.1"/>
</dbReference>
<dbReference type="PROSITE" id="PS50887">
    <property type="entry name" value="GGDEF"/>
    <property type="match status" value="1"/>
</dbReference>
<feature type="transmembrane region" description="Helical" evidence="1">
    <location>
        <begin position="219"/>
        <end position="238"/>
    </location>
</feature>
<keyword evidence="1" id="KW-0472">Membrane</keyword>
<feature type="transmembrane region" description="Helical" evidence="1">
    <location>
        <begin position="155"/>
        <end position="174"/>
    </location>
</feature>
<dbReference type="InterPro" id="IPR011623">
    <property type="entry name" value="7TMR_DISM_rcpt_extracell_dom1"/>
</dbReference>